<feature type="region of interest" description="Disordered" evidence="9">
    <location>
        <begin position="721"/>
        <end position="750"/>
    </location>
</feature>
<dbReference type="GO" id="GO:0022627">
    <property type="term" value="C:cytosolic small ribosomal subunit"/>
    <property type="evidence" value="ECO:0007669"/>
    <property type="project" value="UniProtKB-UniRule"/>
</dbReference>
<feature type="compositionally biased region" description="Polar residues" evidence="9">
    <location>
        <begin position="223"/>
        <end position="236"/>
    </location>
</feature>
<dbReference type="Gene3D" id="3.40.50.10490">
    <property type="entry name" value="Glucose-6-phosphate isomerase like protein, domain 1"/>
    <property type="match status" value="1"/>
</dbReference>
<comment type="subcellular location">
    <subcellularLocation>
        <location evidence="1 7">Cytoplasm</location>
    </subcellularLocation>
</comment>
<reference evidence="11" key="1">
    <citation type="submission" date="2019-11" db="EMBL/GenBank/DDBJ databases">
        <title>The nuclear and mitochondrial genomes of Frieseomelitta varia - a highly eusocial stingless bee (Meliponini) with a permanently sterile worker caste.</title>
        <authorList>
            <person name="Freitas F.C.P."/>
            <person name="Lourenco A.P."/>
            <person name="Nunes F.M.F."/>
            <person name="Paschoal A.R."/>
            <person name="Abreu F.C.P."/>
            <person name="Barbin F.O."/>
            <person name="Bataglia L."/>
            <person name="Cardoso-Junior C.A.M."/>
            <person name="Cervoni M.S."/>
            <person name="Silva S.R."/>
            <person name="Dalarmi F."/>
            <person name="Del Lama M.A."/>
            <person name="Depintor T.S."/>
            <person name="Ferreira K.M."/>
            <person name="Goria P.S."/>
            <person name="Jaskot M.C."/>
            <person name="Lago D.C."/>
            <person name="Luna-Lucena D."/>
            <person name="Moda L.M."/>
            <person name="Nascimento L."/>
            <person name="Pedrino M."/>
            <person name="Rabico F.O."/>
            <person name="Sanches F.C."/>
            <person name="Santos D.E."/>
            <person name="Santos C.G."/>
            <person name="Vieira J."/>
            <person name="Lopes T.F."/>
            <person name="Barchuk A.R."/>
            <person name="Hartfelder K."/>
            <person name="Simoes Z.L.P."/>
            <person name="Bitondi M.M.G."/>
            <person name="Pinheiro D.G."/>
        </authorList>
    </citation>
    <scope>NUCLEOTIDE SEQUENCE</scope>
    <source>
        <strain evidence="11">USP_RPSP 00005682</strain>
        <tissue evidence="11">Whole individual</tissue>
    </source>
</reference>
<comment type="caution">
    <text evidence="11">The sequence shown here is derived from an EMBL/GenBank/DDBJ whole genome shotgun (WGS) entry which is preliminary data.</text>
</comment>
<evidence type="ECO:0000256" key="1">
    <source>
        <dbReference type="ARBA" id="ARBA00004496"/>
    </source>
</evidence>
<evidence type="ECO:0000256" key="4">
    <source>
        <dbReference type="ARBA" id="ARBA00022980"/>
    </source>
</evidence>
<evidence type="ECO:0000313" key="11">
    <source>
        <dbReference type="EMBL" id="KAF3425284.1"/>
    </source>
</evidence>
<dbReference type="GO" id="GO:0000028">
    <property type="term" value="P:ribosomal small subunit assembly"/>
    <property type="evidence" value="ECO:0007669"/>
    <property type="project" value="UniProtKB-UniRule"/>
</dbReference>
<feature type="compositionally biased region" description="Polar residues" evidence="9">
    <location>
        <begin position="724"/>
        <end position="739"/>
    </location>
</feature>
<dbReference type="InterPro" id="IPR018130">
    <property type="entry name" value="Ribosomal_uS2_CS"/>
</dbReference>
<dbReference type="HAMAP" id="MF_03015">
    <property type="entry name" value="Ribosomal_S2_euk"/>
    <property type="match status" value="1"/>
</dbReference>
<dbReference type="Pfam" id="PF00318">
    <property type="entry name" value="Ribosomal_S2"/>
    <property type="match status" value="2"/>
</dbReference>
<dbReference type="SUPFAM" id="SSF52313">
    <property type="entry name" value="Ribosomal protein S2"/>
    <property type="match status" value="1"/>
</dbReference>
<dbReference type="Pfam" id="PF16122">
    <property type="entry name" value="40S_SA_C"/>
    <property type="match status" value="1"/>
</dbReference>
<protein>
    <recommendedName>
        <fullName evidence="6 7">Small ribosomal subunit protein uS2</fullName>
    </recommendedName>
</protein>
<evidence type="ECO:0000256" key="6">
    <source>
        <dbReference type="ARBA" id="ARBA00035256"/>
    </source>
</evidence>
<evidence type="ECO:0000256" key="7">
    <source>
        <dbReference type="HAMAP-Rule" id="MF_03015"/>
    </source>
</evidence>
<feature type="region of interest" description="Disordered" evidence="9">
    <location>
        <begin position="216"/>
        <end position="262"/>
    </location>
</feature>
<feature type="region of interest" description="Disordered" evidence="9">
    <location>
        <begin position="290"/>
        <end position="337"/>
    </location>
</feature>
<dbReference type="FunFam" id="3.40.50.10490:FF:000030">
    <property type="entry name" value="30S ribosomal protein S2"/>
    <property type="match status" value="1"/>
</dbReference>
<evidence type="ECO:0000313" key="12">
    <source>
        <dbReference type="Proteomes" id="UP000655588"/>
    </source>
</evidence>
<evidence type="ECO:0000256" key="9">
    <source>
        <dbReference type="SAM" id="MobiDB-lite"/>
    </source>
</evidence>
<dbReference type="CDD" id="cd01425">
    <property type="entry name" value="RPS2"/>
    <property type="match status" value="1"/>
</dbReference>
<keyword evidence="4 7" id="KW-0689">Ribosomal protein</keyword>
<evidence type="ECO:0000256" key="2">
    <source>
        <dbReference type="ARBA" id="ARBA00006242"/>
    </source>
</evidence>
<evidence type="ECO:0000259" key="10">
    <source>
        <dbReference type="Pfam" id="PF16122"/>
    </source>
</evidence>
<comment type="function">
    <text evidence="7">Required for the assembly and/or stability of the 40S ribosomal subunit. Required for the processing of the 20S rRNA-precursor to mature 18S rRNA in a late step of the maturation of 40S ribosomal subunits.</text>
</comment>
<dbReference type="InterPro" id="IPR032281">
    <property type="entry name" value="Ribosomal_uS2_C"/>
</dbReference>
<evidence type="ECO:0000256" key="5">
    <source>
        <dbReference type="ARBA" id="ARBA00023274"/>
    </source>
</evidence>
<gene>
    <name evidence="11" type="ORF">E2986_10768</name>
</gene>
<sequence length="750" mass="83656">MASVKDTATFFAEGTASQFEHVLKLYPQALRLKADRKTKKPEELIKLDNWYQNELPKKIKSRGKDAHLNHEELVQTMKWKQIRGKFYPQLSYLVKVNTPRAVMAETKKAFKKLPNLEQAITALSNLKGVGTTMASALLAAASPENAPFMADECLMAIPEIEGIDYTTKEYLNFVQHIQNTVERLNKQTSNGKTWSPHRVELALWTHYVASELKPELLDGIPGSTENGNSHPPSNGEATEPSDDSNQEAALNGKEPGSIDPAAIDENSITTSFTEDSMDKPATPITAAVASEDTNDSLATNDNDDSNNTPRPTDSEDTEDSQDVQQPPNKKSHRITKDDRKRPFRFETRVLIFFFALFVGREEKKKKNKEKNTLERDPILFYNIPTRLPRWWSIKICKQVLKELSSGRDSSENQIPKELQWIYQSMMSGGLDVLTLKEDDVTKMLAAYTHLGAENVNFQMEQYVYKKKSDGISIINLRHTWEKLLLAARAIVAIEHPSEVFVISCRQTGQRAVLKFAQHTGATPIAGRFTPGAFTNQIQSSSMQLQRNNAGNYFQSAFREPRLLIVTDPSTDHQPITEASYVNIPVIAFCNTDSPLRFVDIAIPCNTKSLHCVGLMWWLLAREVLRLRGSIARETKWDVVVDLFFYRDPEEAEKEEQAAKEIAPAKDFTGTVEVAATAEPGWVNEVDTGAVAPENWADDVATPTAAAIPTAGAAQAFQASGDWAAQTSEEWSATTQSAAGQSWGGATTEKW</sequence>
<keyword evidence="12" id="KW-1185">Reference proteome</keyword>
<feature type="compositionally biased region" description="Polar residues" evidence="9">
    <location>
        <begin position="295"/>
        <end position="311"/>
    </location>
</feature>
<accession>A0A833RAL3</accession>
<name>A0A833RAL3_9HYME</name>
<dbReference type="PRINTS" id="PR00395">
    <property type="entry name" value="RIBOSOMALS2"/>
</dbReference>
<dbReference type="GO" id="GO:0003735">
    <property type="term" value="F:structural constituent of ribosome"/>
    <property type="evidence" value="ECO:0007669"/>
    <property type="project" value="UniProtKB-UniRule"/>
</dbReference>
<dbReference type="PANTHER" id="PTHR11489">
    <property type="entry name" value="40S RIBOSOMAL PROTEIN SA"/>
    <property type="match status" value="1"/>
</dbReference>
<comment type="subunit">
    <text evidence="7">Component of the small ribosomal subunit. Mature ribosomes consist of a small (40S) and a large (60S) subunit. The 40S subunit contains about 33 different proteins and 1 molecule of RNA (18S). The 60S subunit contains about 49 different proteins and 3 molecules of RNA (28S, 5.8S and 5S). Interacts with ribosomal protein S21.</text>
</comment>
<dbReference type="InterPro" id="IPR027498">
    <property type="entry name" value="Ribosomal_uS2_euk"/>
</dbReference>
<feature type="domain" description="Small ribosomal subunit protein uS2 C-terminal" evidence="10">
    <location>
        <begin position="643"/>
        <end position="743"/>
    </location>
</feature>
<evidence type="ECO:0000256" key="8">
    <source>
        <dbReference type="RuleBase" id="RU003631"/>
    </source>
</evidence>
<dbReference type="InterPro" id="IPR023591">
    <property type="entry name" value="Ribosomal_uS2_flav_dom_sf"/>
</dbReference>
<dbReference type="GO" id="GO:0006412">
    <property type="term" value="P:translation"/>
    <property type="evidence" value="ECO:0007669"/>
    <property type="project" value="UniProtKB-UniRule"/>
</dbReference>
<proteinExistence type="inferred from homology"/>
<dbReference type="Proteomes" id="UP000655588">
    <property type="component" value="Unassembled WGS sequence"/>
</dbReference>
<evidence type="ECO:0000256" key="3">
    <source>
        <dbReference type="ARBA" id="ARBA00022490"/>
    </source>
</evidence>
<dbReference type="EMBL" id="WNWW01000405">
    <property type="protein sequence ID" value="KAF3425284.1"/>
    <property type="molecule type" value="Genomic_DNA"/>
</dbReference>
<dbReference type="InterPro" id="IPR001865">
    <property type="entry name" value="Ribosomal_uS2"/>
</dbReference>
<dbReference type="PROSITE" id="PS00963">
    <property type="entry name" value="RIBOSOMAL_S2_2"/>
    <property type="match status" value="1"/>
</dbReference>
<dbReference type="InterPro" id="IPR005707">
    <property type="entry name" value="Ribosomal_uS2_euk/arc"/>
</dbReference>
<keyword evidence="3 7" id="KW-0963">Cytoplasm</keyword>
<dbReference type="AlphaFoldDB" id="A0A833RAL3"/>
<organism evidence="11 12">
    <name type="scientific">Frieseomelitta varia</name>
    <dbReference type="NCBI Taxonomy" id="561572"/>
    <lineage>
        <taxon>Eukaryota</taxon>
        <taxon>Metazoa</taxon>
        <taxon>Ecdysozoa</taxon>
        <taxon>Arthropoda</taxon>
        <taxon>Hexapoda</taxon>
        <taxon>Insecta</taxon>
        <taxon>Pterygota</taxon>
        <taxon>Neoptera</taxon>
        <taxon>Endopterygota</taxon>
        <taxon>Hymenoptera</taxon>
        <taxon>Apocrita</taxon>
        <taxon>Aculeata</taxon>
        <taxon>Apoidea</taxon>
        <taxon>Anthophila</taxon>
        <taxon>Apidae</taxon>
        <taxon>Frieseomelitta</taxon>
    </lineage>
</organism>
<keyword evidence="5 7" id="KW-0687">Ribonucleoprotein</keyword>
<comment type="similarity">
    <text evidence="2 7 8">Belongs to the universal ribosomal protein uS2 family.</text>
</comment>